<dbReference type="RefSeq" id="WP_144760764.1">
    <property type="nucleotide sequence ID" value="NZ_BPQI01000102.1"/>
</dbReference>
<dbReference type="Proteomes" id="UP001055303">
    <property type="component" value="Unassembled WGS sequence"/>
</dbReference>
<reference evidence="1" key="2">
    <citation type="journal article" date="2021" name="Front. Microbiol.">
        <title>Comprehensive Comparative Genomics and Phenotyping of Methylobacterium Species.</title>
        <authorList>
            <person name="Alessa O."/>
            <person name="Ogura Y."/>
            <person name="Fujitani Y."/>
            <person name="Takami H."/>
            <person name="Hayashi T."/>
            <person name="Sahin N."/>
            <person name="Tani A."/>
        </authorList>
    </citation>
    <scope>NUCLEOTIDE SEQUENCE</scope>
    <source>
        <strain evidence="1">DSM 22415</strain>
    </source>
</reference>
<dbReference type="Proteomes" id="UP000401717">
    <property type="component" value="Unassembled WGS sequence"/>
</dbReference>
<proteinExistence type="predicted"/>
<dbReference type="EMBL" id="CABFVH010000003">
    <property type="protein sequence ID" value="VUF11253.1"/>
    <property type="molecule type" value="Genomic_DNA"/>
</dbReference>
<organism evidence="2 3">
    <name type="scientific">Methylobacterium dankookense</name>
    <dbReference type="NCBI Taxonomy" id="560405"/>
    <lineage>
        <taxon>Bacteria</taxon>
        <taxon>Pseudomonadati</taxon>
        <taxon>Pseudomonadota</taxon>
        <taxon>Alphaproteobacteria</taxon>
        <taxon>Hyphomicrobiales</taxon>
        <taxon>Methylobacteriaceae</taxon>
        <taxon>Methylobacterium</taxon>
    </lineage>
</organism>
<evidence type="ECO:0000313" key="3">
    <source>
        <dbReference type="Proteomes" id="UP000401717"/>
    </source>
</evidence>
<dbReference type="AlphaFoldDB" id="A0A564FT74"/>
<dbReference type="OrthoDB" id="8003682at2"/>
<evidence type="ECO:0000313" key="2">
    <source>
        <dbReference type="EMBL" id="VUF11253.1"/>
    </source>
</evidence>
<evidence type="ECO:0000313" key="4">
    <source>
        <dbReference type="Proteomes" id="UP001055303"/>
    </source>
</evidence>
<reference evidence="2 3" key="1">
    <citation type="submission" date="2019-06" db="EMBL/GenBank/DDBJ databases">
        <authorList>
            <person name="Rodrigo-Torres L."/>
            <person name="Arahal R. D."/>
            <person name="Lucena T."/>
        </authorList>
    </citation>
    <scope>NUCLEOTIDE SEQUENCE [LARGE SCALE GENOMIC DNA]</scope>
    <source>
        <strain evidence="2 3">SW08-7</strain>
    </source>
</reference>
<sequence>MPDTPTTGELVKATAITLDEVSELIAAYGAKPGAGPLPLGESYKLDVDAAIDAHPFSAAALADGKASIRRRRSAVEAAILLARPVKA</sequence>
<reference evidence="1" key="3">
    <citation type="submission" date="2021-08" db="EMBL/GenBank/DDBJ databases">
        <authorList>
            <person name="Tani A."/>
            <person name="Ola A."/>
            <person name="Ogura Y."/>
            <person name="Katsura K."/>
            <person name="Hayashi T."/>
        </authorList>
    </citation>
    <scope>NUCLEOTIDE SEQUENCE</scope>
    <source>
        <strain evidence="1">DSM 22415</strain>
    </source>
</reference>
<keyword evidence="4" id="KW-1185">Reference proteome</keyword>
<gene>
    <name evidence="1" type="ORF">IFDJLNFL_3352</name>
    <name evidence="2" type="ORF">MTDSW087_00930</name>
</gene>
<protein>
    <submittedName>
        <fullName evidence="2">Uncharacterized protein</fullName>
    </submittedName>
</protein>
<dbReference type="EMBL" id="BPQI01000102">
    <property type="protein sequence ID" value="GJD57451.1"/>
    <property type="molecule type" value="Genomic_DNA"/>
</dbReference>
<accession>A0A564FT74</accession>
<evidence type="ECO:0000313" key="1">
    <source>
        <dbReference type="EMBL" id="GJD57451.1"/>
    </source>
</evidence>
<name>A0A564FT74_9HYPH</name>